<proteinExistence type="predicted"/>
<sequence length="180" mass="19807">MATRVFSDEELEGLRSSPAIGRDELICYFTLTPADGAFLRKFRRPVNVLGAAVQLSALPWLGCVPDDVPAAPPAVVGRLARQLGLAAGDLEGYGEREQSRTDHLKENADYLGWKQPKAIEHKEPADFLLARAMEHDSPSLLFRLGYEYLRSAKVIRPGVVVLLEKVASARTAAEQETHAR</sequence>
<name>A0ABW0Z7W4_9ACTN</name>
<dbReference type="Proteomes" id="UP001596083">
    <property type="component" value="Unassembled WGS sequence"/>
</dbReference>
<accession>A0ABW0Z7W4</accession>
<dbReference type="Pfam" id="PF13700">
    <property type="entry name" value="DUF4158"/>
    <property type="match status" value="1"/>
</dbReference>
<comment type="caution">
    <text evidence="2">The sequence shown here is derived from an EMBL/GenBank/DDBJ whole genome shotgun (WGS) entry which is preliminary data.</text>
</comment>
<protein>
    <submittedName>
        <fullName evidence="2">DUF4158 domain-containing protein</fullName>
    </submittedName>
</protein>
<dbReference type="EMBL" id="JBHSPB010000039">
    <property type="protein sequence ID" value="MFC5724919.1"/>
    <property type="molecule type" value="Genomic_DNA"/>
</dbReference>
<feature type="domain" description="DUF4158" evidence="1">
    <location>
        <begin position="6"/>
        <end position="168"/>
    </location>
</feature>
<dbReference type="InterPro" id="IPR025296">
    <property type="entry name" value="DUF4158"/>
</dbReference>
<evidence type="ECO:0000259" key="1">
    <source>
        <dbReference type="Pfam" id="PF13700"/>
    </source>
</evidence>
<evidence type="ECO:0000313" key="2">
    <source>
        <dbReference type="EMBL" id="MFC5724919.1"/>
    </source>
</evidence>
<dbReference type="RefSeq" id="WP_390321549.1">
    <property type="nucleotide sequence ID" value="NZ_JBHSPB010000039.1"/>
</dbReference>
<gene>
    <name evidence="2" type="ORF">ACFP1Z_32710</name>
</gene>
<evidence type="ECO:0000313" key="3">
    <source>
        <dbReference type="Proteomes" id="UP001596083"/>
    </source>
</evidence>
<reference evidence="3" key="1">
    <citation type="journal article" date="2019" name="Int. J. Syst. Evol. Microbiol.">
        <title>The Global Catalogue of Microorganisms (GCM) 10K type strain sequencing project: providing services to taxonomists for standard genome sequencing and annotation.</title>
        <authorList>
            <consortium name="The Broad Institute Genomics Platform"/>
            <consortium name="The Broad Institute Genome Sequencing Center for Infectious Disease"/>
            <person name="Wu L."/>
            <person name="Ma J."/>
        </authorList>
    </citation>
    <scope>NUCLEOTIDE SEQUENCE [LARGE SCALE GENOMIC DNA]</scope>
    <source>
        <strain evidence="3">CGMCC 4.7304</strain>
    </source>
</reference>
<keyword evidence="3" id="KW-1185">Reference proteome</keyword>
<organism evidence="2 3">
    <name type="scientific">Streptomyces gamaensis</name>
    <dbReference type="NCBI Taxonomy" id="1763542"/>
    <lineage>
        <taxon>Bacteria</taxon>
        <taxon>Bacillati</taxon>
        <taxon>Actinomycetota</taxon>
        <taxon>Actinomycetes</taxon>
        <taxon>Kitasatosporales</taxon>
        <taxon>Streptomycetaceae</taxon>
        <taxon>Streptomyces</taxon>
    </lineage>
</organism>